<name>A0A150PPB9_SORCE</name>
<dbReference type="PANTHER" id="PTHR30543:SF21">
    <property type="entry name" value="NAD(P)H-DEPENDENT FMN REDUCTASE LOT6"/>
    <property type="match status" value="1"/>
</dbReference>
<dbReference type="Gene3D" id="3.40.50.360">
    <property type="match status" value="1"/>
</dbReference>
<reference evidence="2 3" key="1">
    <citation type="submission" date="2014-02" db="EMBL/GenBank/DDBJ databases">
        <title>The small core and large imbalanced accessory genome model reveals a collaborative survival strategy of Sorangium cellulosum strains in nature.</title>
        <authorList>
            <person name="Han K."/>
            <person name="Peng R."/>
            <person name="Blom J."/>
            <person name="Li Y.-Z."/>
        </authorList>
    </citation>
    <scope>NUCLEOTIDE SEQUENCE [LARGE SCALE GENOMIC DNA]</scope>
    <source>
        <strain evidence="2 3">So0157-25</strain>
    </source>
</reference>
<dbReference type="InterPro" id="IPR029039">
    <property type="entry name" value="Flavoprotein-like_sf"/>
</dbReference>
<evidence type="ECO:0000313" key="2">
    <source>
        <dbReference type="EMBL" id="KYF57545.1"/>
    </source>
</evidence>
<evidence type="ECO:0000313" key="3">
    <source>
        <dbReference type="Proteomes" id="UP000075420"/>
    </source>
</evidence>
<protein>
    <submittedName>
        <fullName evidence="2">Flavoprotein</fullName>
    </submittedName>
</protein>
<feature type="domain" description="NADPH-dependent FMN reductase-like" evidence="1">
    <location>
        <begin position="1"/>
        <end position="143"/>
    </location>
</feature>
<dbReference type="GO" id="GO:0010181">
    <property type="term" value="F:FMN binding"/>
    <property type="evidence" value="ECO:0007669"/>
    <property type="project" value="TreeGrafter"/>
</dbReference>
<dbReference type="Pfam" id="PF03358">
    <property type="entry name" value="FMN_red"/>
    <property type="match status" value="1"/>
</dbReference>
<organism evidence="2 3">
    <name type="scientific">Sorangium cellulosum</name>
    <name type="common">Polyangium cellulosum</name>
    <dbReference type="NCBI Taxonomy" id="56"/>
    <lineage>
        <taxon>Bacteria</taxon>
        <taxon>Pseudomonadati</taxon>
        <taxon>Myxococcota</taxon>
        <taxon>Polyangia</taxon>
        <taxon>Polyangiales</taxon>
        <taxon>Polyangiaceae</taxon>
        <taxon>Sorangium</taxon>
    </lineage>
</organism>
<dbReference type="AlphaFoldDB" id="A0A150PPB9"/>
<gene>
    <name evidence="2" type="ORF">BE08_05355</name>
</gene>
<dbReference type="EMBL" id="JELY01000929">
    <property type="protein sequence ID" value="KYF57545.1"/>
    <property type="molecule type" value="Genomic_DNA"/>
</dbReference>
<evidence type="ECO:0000259" key="1">
    <source>
        <dbReference type="Pfam" id="PF03358"/>
    </source>
</evidence>
<dbReference type="GO" id="GO:0016491">
    <property type="term" value="F:oxidoreductase activity"/>
    <property type="evidence" value="ECO:0007669"/>
    <property type="project" value="InterPro"/>
</dbReference>
<dbReference type="InterPro" id="IPR005025">
    <property type="entry name" value="FMN_Rdtase-like_dom"/>
</dbReference>
<proteinExistence type="predicted"/>
<accession>A0A150PPB9</accession>
<sequence>MRIGILLGSTRTGRQSHKVARHLERELQKRSVATDLIDLAESPLPILDERAGRHPQIQARVQGLSARLHEADGLVFVTPEYHGSFSGVLKNALDYFWEEFSKKPIGVAAVSAGKLGGINASTQLQHVILSLGAFPVPTKLLVAEVQSAFDESLQVKGEHIVTSTARFLDEYLWFARAIVDAKRAASERAA</sequence>
<comment type="caution">
    <text evidence="2">The sequence shown here is derived from an EMBL/GenBank/DDBJ whole genome shotgun (WGS) entry which is preliminary data.</text>
</comment>
<dbReference type="Proteomes" id="UP000075420">
    <property type="component" value="Unassembled WGS sequence"/>
</dbReference>
<dbReference type="InterPro" id="IPR050712">
    <property type="entry name" value="NAD(P)H-dep_reductase"/>
</dbReference>
<dbReference type="PANTHER" id="PTHR30543">
    <property type="entry name" value="CHROMATE REDUCTASE"/>
    <property type="match status" value="1"/>
</dbReference>
<dbReference type="GO" id="GO:0005829">
    <property type="term" value="C:cytosol"/>
    <property type="evidence" value="ECO:0007669"/>
    <property type="project" value="TreeGrafter"/>
</dbReference>
<dbReference type="SUPFAM" id="SSF52218">
    <property type="entry name" value="Flavoproteins"/>
    <property type="match status" value="1"/>
</dbReference>